<dbReference type="InterPro" id="IPR035901">
    <property type="entry name" value="GIY-YIG_endonuc_sf"/>
</dbReference>
<sequence length="97" mass="11704">MKIGYVYILSNKYNNVFYVGITSDIKKRIYEHKNHIFKGFTQKFNVNKVLYVESTKCITDAINREKQLKKWTREKKLELIKKINPELKDLYNDILRS</sequence>
<accession>A0A9D1SYB6</accession>
<dbReference type="CDD" id="cd10448">
    <property type="entry name" value="GIY-YIG_unchar_3"/>
    <property type="match status" value="1"/>
</dbReference>
<proteinExistence type="inferred from homology"/>
<dbReference type="SUPFAM" id="SSF82771">
    <property type="entry name" value="GIY-YIG endonuclease"/>
    <property type="match status" value="1"/>
</dbReference>
<dbReference type="PROSITE" id="PS50164">
    <property type="entry name" value="GIY_YIG"/>
    <property type="match status" value="1"/>
</dbReference>
<dbReference type="PANTHER" id="PTHR34477">
    <property type="entry name" value="UPF0213 PROTEIN YHBQ"/>
    <property type="match status" value="1"/>
</dbReference>
<dbReference type="AlphaFoldDB" id="A0A9D1SYB6"/>
<dbReference type="Gene3D" id="3.40.1440.10">
    <property type="entry name" value="GIY-YIG endonuclease"/>
    <property type="match status" value="1"/>
</dbReference>
<dbReference type="Pfam" id="PF01541">
    <property type="entry name" value="GIY-YIG"/>
    <property type="match status" value="1"/>
</dbReference>
<dbReference type="Proteomes" id="UP000886861">
    <property type="component" value="Unassembled WGS sequence"/>
</dbReference>
<dbReference type="InterPro" id="IPR050190">
    <property type="entry name" value="UPF0213_domain"/>
</dbReference>
<evidence type="ECO:0000313" key="4">
    <source>
        <dbReference type="Proteomes" id="UP000886861"/>
    </source>
</evidence>
<evidence type="ECO:0000256" key="1">
    <source>
        <dbReference type="ARBA" id="ARBA00007435"/>
    </source>
</evidence>
<reference evidence="3" key="1">
    <citation type="submission" date="2020-10" db="EMBL/GenBank/DDBJ databases">
        <authorList>
            <person name="Gilroy R."/>
        </authorList>
    </citation>
    <scope>NUCLEOTIDE SEQUENCE</scope>
    <source>
        <strain evidence="3">CHK186-9395</strain>
    </source>
</reference>
<gene>
    <name evidence="3" type="ORF">IAA62_01705</name>
</gene>
<comment type="similarity">
    <text evidence="1">Belongs to the UPF0213 family.</text>
</comment>
<dbReference type="PANTHER" id="PTHR34477:SF5">
    <property type="entry name" value="BSL5627 PROTEIN"/>
    <property type="match status" value="1"/>
</dbReference>
<dbReference type="EMBL" id="DVOJ01000006">
    <property type="protein sequence ID" value="HIV01255.1"/>
    <property type="molecule type" value="Genomic_DNA"/>
</dbReference>
<name>A0A9D1SYB6_9FIRM</name>
<comment type="caution">
    <text evidence="3">The sequence shown here is derived from an EMBL/GenBank/DDBJ whole genome shotgun (WGS) entry which is preliminary data.</text>
</comment>
<protein>
    <submittedName>
        <fullName evidence="3">GIY-YIG nuclease family protein</fullName>
    </submittedName>
</protein>
<reference evidence="3" key="2">
    <citation type="journal article" date="2021" name="PeerJ">
        <title>Extensive microbial diversity within the chicken gut microbiome revealed by metagenomics and culture.</title>
        <authorList>
            <person name="Gilroy R."/>
            <person name="Ravi A."/>
            <person name="Getino M."/>
            <person name="Pursley I."/>
            <person name="Horton D.L."/>
            <person name="Alikhan N.F."/>
            <person name="Baker D."/>
            <person name="Gharbi K."/>
            <person name="Hall N."/>
            <person name="Watson M."/>
            <person name="Adriaenssens E.M."/>
            <person name="Foster-Nyarko E."/>
            <person name="Jarju S."/>
            <person name="Secka A."/>
            <person name="Antonio M."/>
            <person name="Oren A."/>
            <person name="Chaudhuri R.R."/>
            <person name="La Ragione R."/>
            <person name="Hildebrand F."/>
            <person name="Pallen M.J."/>
        </authorList>
    </citation>
    <scope>NUCLEOTIDE SEQUENCE</scope>
    <source>
        <strain evidence="3">CHK186-9395</strain>
    </source>
</reference>
<evidence type="ECO:0000259" key="2">
    <source>
        <dbReference type="PROSITE" id="PS50164"/>
    </source>
</evidence>
<dbReference type="SMART" id="SM00465">
    <property type="entry name" value="GIYc"/>
    <property type="match status" value="1"/>
</dbReference>
<dbReference type="InterPro" id="IPR000305">
    <property type="entry name" value="GIY-YIG_endonuc"/>
</dbReference>
<organism evidence="3 4">
    <name type="scientific">Candidatus Caccopulliclostridium gallistercoris</name>
    <dbReference type="NCBI Taxonomy" id="2840719"/>
    <lineage>
        <taxon>Bacteria</taxon>
        <taxon>Bacillati</taxon>
        <taxon>Bacillota</taxon>
        <taxon>Clostridia</taxon>
        <taxon>Candidatus Caccopulliclostridium</taxon>
    </lineage>
</organism>
<evidence type="ECO:0000313" key="3">
    <source>
        <dbReference type="EMBL" id="HIV01255.1"/>
    </source>
</evidence>
<feature type="domain" description="GIY-YIG" evidence="2">
    <location>
        <begin position="2"/>
        <end position="78"/>
    </location>
</feature>